<dbReference type="Proteomes" id="UP001416393">
    <property type="component" value="Unassembled WGS sequence"/>
</dbReference>
<keyword evidence="3" id="KW-1185">Reference proteome</keyword>
<feature type="transmembrane region" description="Helical" evidence="1">
    <location>
        <begin position="155"/>
        <end position="174"/>
    </location>
</feature>
<feature type="transmembrane region" description="Helical" evidence="1">
    <location>
        <begin position="186"/>
        <end position="207"/>
    </location>
</feature>
<keyword evidence="1" id="KW-0812">Transmembrane</keyword>
<feature type="transmembrane region" description="Helical" evidence="1">
    <location>
        <begin position="65"/>
        <end position="85"/>
    </location>
</feature>
<dbReference type="EMBL" id="JAZHYP010000004">
    <property type="protein sequence ID" value="MEN3324166.1"/>
    <property type="molecule type" value="Genomic_DNA"/>
</dbReference>
<evidence type="ECO:0000313" key="2">
    <source>
        <dbReference type="EMBL" id="MEN3324166.1"/>
    </source>
</evidence>
<name>A0ABV0ADZ9_9FLAO</name>
<gene>
    <name evidence="2" type="ORF">VP395_10530</name>
</gene>
<reference evidence="2 3" key="1">
    <citation type="submission" date="2024-01" db="EMBL/GenBank/DDBJ databases">
        <title>Mariniflexile litorale sp. nov., isolated from the shallow sediments of the Sea of Japan.</title>
        <authorList>
            <person name="Romanenko L."/>
            <person name="Bystritskaya E."/>
            <person name="Isaeva M."/>
        </authorList>
    </citation>
    <scope>NUCLEOTIDE SEQUENCE [LARGE SCALE GENOMIC DNA]</scope>
    <source>
        <strain evidence="2 3">KCTC 32427</strain>
    </source>
</reference>
<accession>A0ABV0ADZ9</accession>
<keyword evidence="1" id="KW-0472">Membrane</keyword>
<protein>
    <recommendedName>
        <fullName evidence="4">DUF998 domain-containing protein</fullName>
    </recommendedName>
</protein>
<evidence type="ECO:0000313" key="3">
    <source>
        <dbReference type="Proteomes" id="UP001416393"/>
    </source>
</evidence>
<evidence type="ECO:0000256" key="1">
    <source>
        <dbReference type="SAM" id="Phobius"/>
    </source>
</evidence>
<organism evidence="2 3">
    <name type="scientific">Mariniflexile soesokkakense</name>
    <dbReference type="NCBI Taxonomy" id="1343160"/>
    <lineage>
        <taxon>Bacteria</taxon>
        <taxon>Pseudomonadati</taxon>
        <taxon>Bacteroidota</taxon>
        <taxon>Flavobacteriia</taxon>
        <taxon>Flavobacteriales</taxon>
        <taxon>Flavobacteriaceae</taxon>
        <taxon>Mariniflexile</taxon>
    </lineage>
</organism>
<comment type="caution">
    <text evidence="2">The sequence shown here is derived from an EMBL/GenBank/DDBJ whole genome shotgun (WGS) entry which is preliminary data.</text>
</comment>
<proteinExistence type="predicted"/>
<feature type="transmembrane region" description="Helical" evidence="1">
    <location>
        <begin position="92"/>
        <end position="113"/>
    </location>
</feature>
<feature type="transmembrane region" description="Helical" evidence="1">
    <location>
        <begin position="12"/>
        <end position="33"/>
    </location>
</feature>
<keyword evidence="1" id="KW-1133">Transmembrane helix</keyword>
<sequence length="216" mass="24991">MNYNTLKINKLTFYFTSVYIIGAILLVIIFYVGKKFNIPFENLTGDPALTFKAHPFTGILSNVGILLWCFTASVCFFSGTILFNINDKNNGIFLICSGIFTSVLLIDDFFMFHDYIFYSFKNFTITQPFTYAIYLILSTWYIIKFHRIILNNTYLFLVMSLGFLGLSASIDLIFESKGLEYFIEDGFKFIGIINWMLFFSITAYQIVLKSKTKHVL</sequence>
<dbReference type="RefSeq" id="WP_346241972.1">
    <property type="nucleotide sequence ID" value="NZ_JAZHYP010000004.1"/>
</dbReference>
<feature type="transmembrane region" description="Helical" evidence="1">
    <location>
        <begin position="125"/>
        <end position="143"/>
    </location>
</feature>
<evidence type="ECO:0008006" key="4">
    <source>
        <dbReference type="Google" id="ProtNLM"/>
    </source>
</evidence>